<reference evidence="2" key="1">
    <citation type="journal article" date="2021" name="Nat. Commun.">
        <title>Genetic determinants of endophytism in the Arabidopsis root mycobiome.</title>
        <authorList>
            <person name="Mesny F."/>
            <person name="Miyauchi S."/>
            <person name="Thiergart T."/>
            <person name="Pickel B."/>
            <person name="Atanasova L."/>
            <person name="Karlsson M."/>
            <person name="Huettel B."/>
            <person name="Barry K.W."/>
            <person name="Haridas S."/>
            <person name="Chen C."/>
            <person name="Bauer D."/>
            <person name="Andreopoulos W."/>
            <person name="Pangilinan J."/>
            <person name="LaButti K."/>
            <person name="Riley R."/>
            <person name="Lipzen A."/>
            <person name="Clum A."/>
            <person name="Drula E."/>
            <person name="Henrissat B."/>
            <person name="Kohler A."/>
            <person name="Grigoriev I.V."/>
            <person name="Martin F.M."/>
            <person name="Hacquard S."/>
        </authorList>
    </citation>
    <scope>NUCLEOTIDE SEQUENCE</scope>
    <source>
        <strain evidence="2">MPI-SDFR-AT-0120</strain>
    </source>
</reference>
<feature type="compositionally biased region" description="Polar residues" evidence="1">
    <location>
        <begin position="659"/>
        <end position="688"/>
    </location>
</feature>
<dbReference type="OrthoDB" id="5407305at2759"/>
<keyword evidence="3" id="KW-1185">Reference proteome</keyword>
<feature type="region of interest" description="Disordered" evidence="1">
    <location>
        <begin position="353"/>
        <end position="394"/>
    </location>
</feature>
<feature type="region of interest" description="Disordered" evidence="1">
    <location>
        <begin position="1"/>
        <end position="201"/>
    </location>
</feature>
<evidence type="ECO:0000313" key="2">
    <source>
        <dbReference type="EMBL" id="KAH7086415.1"/>
    </source>
</evidence>
<feature type="compositionally biased region" description="Polar residues" evidence="1">
    <location>
        <begin position="518"/>
        <end position="532"/>
    </location>
</feature>
<gene>
    <name evidence="2" type="ORF">FB567DRAFT_593358</name>
</gene>
<feature type="compositionally biased region" description="Polar residues" evidence="1">
    <location>
        <begin position="353"/>
        <end position="364"/>
    </location>
</feature>
<evidence type="ECO:0000313" key="3">
    <source>
        <dbReference type="Proteomes" id="UP000813461"/>
    </source>
</evidence>
<feature type="compositionally biased region" description="Low complexity" evidence="1">
    <location>
        <begin position="185"/>
        <end position="200"/>
    </location>
</feature>
<proteinExistence type="predicted"/>
<dbReference type="AlphaFoldDB" id="A0A8K0R3N3"/>
<feature type="region of interest" description="Disordered" evidence="1">
    <location>
        <begin position="216"/>
        <end position="256"/>
    </location>
</feature>
<feature type="compositionally biased region" description="Polar residues" evidence="1">
    <location>
        <begin position="696"/>
        <end position="728"/>
    </location>
</feature>
<feature type="region of interest" description="Disordered" evidence="1">
    <location>
        <begin position="498"/>
        <end position="568"/>
    </location>
</feature>
<dbReference type="EMBL" id="JAGMVJ010000011">
    <property type="protein sequence ID" value="KAH7086415.1"/>
    <property type="molecule type" value="Genomic_DNA"/>
</dbReference>
<feature type="region of interest" description="Disordered" evidence="1">
    <location>
        <begin position="455"/>
        <end position="482"/>
    </location>
</feature>
<feature type="region of interest" description="Disordered" evidence="1">
    <location>
        <begin position="627"/>
        <end position="746"/>
    </location>
</feature>
<accession>A0A8K0R3N3</accession>
<name>A0A8K0R3N3_9PLEO</name>
<protein>
    <submittedName>
        <fullName evidence="2">Uncharacterized protein</fullName>
    </submittedName>
</protein>
<feature type="compositionally biased region" description="Polar residues" evidence="1">
    <location>
        <begin position="542"/>
        <end position="555"/>
    </location>
</feature>
<organism evidence="2 3">
    <name type="scientific">Paraphoma chrysanthemicola</name>
    <dbReference type="NCBI Taxonomy" id="798071"/>
    <lineage>
        <taxon>Eukaryota</taxon>
        <taxon>Fungi</taxon>
        <taxon>Dikarya</taxon>
        <taxon>Ascomycota</taxon>
        <taxon>Pezizomycotina</taxon>
        <taxon>Dothideomycetes</taxon>
        <taxon>Pleosporomycetidae</taxon>
        <taxon>Pleosporales</taxon>
        <taxon>Pleosporineae</taxon>
        <taxon>Phaeosphaeriaceae</taxon>
        <taxon>Paraphoma</taxon>
    </lineage>
</organism>
<comment type="caution">
    <text evidence="2">The sequence shown here is derived from an EMBL/GenBank/DDBJ whole genome shotgun (WGS) entry which is preliminary data.</text>
</comment>
<evidence type="ECO:0000256" key="1">
    <source>
        <dbReference type="SAM" id="MobiDB-lite"/>
    </source>
</evidence>
<dbReference type="Proteomes" id="UP000813461">
    <property type="component" value="Unassembled WGS sequence"/>
</dbReference>
<feature type="compositionally biased region" description="Polar residues" evidence="1">
    <location>
        <begin position="1"/>
        <end position="29"/>
    </location>
</feature>
<sequence>MDSNPRSSAQQSARTSKIPTSRPSSQMTGTDGRRTPLTVSATGSPLPAVPVPPRNVTSPTPTSKIPKKSQVPFGPPTSKTSRISTGGGHSRHSGLPRPHGAPDTPIVTSPTGVAYKKTSPLSSRDKPLPSPPIAQVVDPNSPPKAQRTLVDAEAGTPSDEAWPILRPETFSPLKDMTSYRLPKPEQQQQRRSVSEVSSQSHNANMLVENRSFTASASFDVGGGSVSSRQSQQPPALLEERKPKTIEARRFSSNNPYGRAFHAYSPAGDEAVNSPLARKSSAPLTIQVPPRLSSKRASLPLLRTELHGESSQEEVHDIKQNIKQWPLHKLDSDDTPSSVQDHANRDEVIFSATNDAAPSGESVNSELAARSSDVSLADKNVSPQDHLEDQPLYDPETGYRTKILSWKKDEPTRGPVLRVHKDADALILGIGEVSDDEPDLSDEPSEKVSLRHSIGAFAHRMSKPNRSTTTAESKPLPTTASTMASTMAEADKIESVKISPLRNFAPQRQPSARLPPWSPSSRIVQNSNENRSPLSIVAPDVTASGSPQVEASSATNLGPRRPSSPAQMNQVKEATIATTADASPVDDEVVARDEVSRVSPMKKAKRVLGMGREGPPRWMAPTMSSLGMRKRLSVEHRKAGSPRKMSGRMSSRDVPVNADASGTTPPSSRRTAQSNQGTRRASHLRTSMIATPASERSAGTVSASKSTQTGPELLAQSSTSSAVDNNVGHQSARRAEDVPKKSSIAKVKAKRSFRSMFSKSDIVPTEKMPKVPDTKRASLATSSKTLTKRVSKSFSKTNVQTIPAGQYSTAANDTKMHDIAAPHQGTPSNFAAENQLAFQCDPAVVLTKLTNTVMSMSADHPQRERVLELAEAVLQIVETSDQAKLSCEHARKHARDAELNYARIQLDVGRIQKLCESLLV</sequence>
<feature type="compositionally biased region" description="Basic and acidic residues" evidence="1">
    <location>
        <begin position="237"/>
        <end position="249"/>
    </location>
</feature>